<dbReference type="Proteomes" id="UP000041254">
    <property type="component" value="Unassembled WGS sequence"/>
</dbReference>
<dbReference type="EMBL" id="CDMY01000708">
    <property type="protein sequence ID" value="CEM30969.1"/>
    <property type="molecule type" value="Genomic_DNA"/>
</dbReference>
<evidence type="ECO:0000256" key="3">
    <source>
        <dbReference type="ARBA" id="ARBA00022989"/>
    </source>
</evidence>
<dbReference type="PANTHER" id="PTHR43826:SF3">
    <property type="entry name" value="GLUCOSE-6-PHOSPHATE EXCHANGER SLC37A4"/>
    <property type="match status" value="1"/>
</dbReference>
<dbReference type="InterPro" id="IPR020846">
    <property type="entry name" value="MFS_dom"/>
</dbReference>
<evidence type="ECO:0000259" key="7">
    <source>
        <dbReference type="PROSITE" id="PS50850"/>
    </source>
</evidence>
<dbReference type="PROSITE" id="PS50850">
    <property type="entry name" value="MFS"/>
    <property type="match status" value="1"/>
</dbReference>
<feature type="compositionally biased region" description="Acidic residues" evidence="5">
    <location>
        <begin position="652"/>
        <end position="691"/>
    </location>
</feature>
<dbReference type="InterPro" id="IPR036259">
    <property type="entry name" value="MFS_trans_sf"/>
</dbReference>
<keyword evidence="2 6" id="KW-0812">Transmembrane</keyword>
<proteinExistence type="predicted"/>
<feature type="compositionally biased region" description="Basic and acidic residues" evidence="5">
    <location>
        <begin position="692"/>
        <end position="705"/>
    </location>
</feature>
<dbReference type="GO" id="GO:0035435">
    <property type="term" value="P:phosphate ion transmembrane transport"/>
    <property type="evidence" value="ECO:0007669"/>
    <property type="project" value="TreeGrafter"/>
</dbReference>
<dbReference type="InParanoid" id="A0A0G4GLH6"/>
<evidence type="ECO:0000256" key="2">
    <source>
        <dbReference type="ARBA" id="ARBA00022692"/>
    </source>
</evidence>
<feature type="compositionally biased region" description="Polar residues" evidence="5">
    <location>
        <begin position="594"/>
        <end position="611"/>
    </location>
</feature>
<comment type="subcellular location">
    <subcellularLocation>
        <location evidence="1">Endomembrane system</location>
        <topology evidence="1">Multi-pass membrane protein</topology>
    </subcellularLocation>
</comment>
<evidence type="ECO:0000313" key="9">
    <source>
        <dbReference type="Proteomes" id="UP000041254"/>
    </source>
</evidence>
<dbReference type="GO" id="GO:0016020">
    <property type="term" value="C:membrane"/>
    <property type="evidence" value="ECO:0007669"/>
    <property type="project" value="UniProtKB-ARBA"/>
</dbReference>
<feature type="transmembrane region" description="Helical" evidence="6">
    <location>
        <begin position="366"/>
        <end position="384"/>
    </location>
</feature>
<protein>
    <recommendedName>
        <fullName evidence="7">Major facilitator superfamily (MFS) profile domain-containing protein</fullName>
    </recommendedName>
</protein>
<evidence type="ECO:0000256" key="4">
    <source>
        <dbReference type="ARBA" id="ARBA00023136"/>
    </source>
</evidence>
<feature type="domain" description="Major facilitator superfamily (MFS) profile" evidence="7">
    <location>
        <begin position="38"/>
        <end position="455"/>
    </location>
</feature>
<evidence type="ECO:0000256" key="1">
    <source>
        <dbReference type="ARBA" id="ARBA00004127"/>
    </source>
</evidence>
<feature type="transmembrane region" description="Helical" evidence="6">
    <location>
        <begin position="250"/>
        <end position="268"/>
    </location>
</feature>
<dbReference type="STRING" id="1169540.A0A0G4GLH6"/>
<evidence type="ECO:0000256" key="5">
    <source>
        <dbReference type="SAM" id="MobiDB-lite"/>
    </source>
</evidence>
<dbReference type="InterPro" id="IPR051337">
    <property type="entry name" value="OPA_Antiporter"/>
</dbReference>
<dbReference type="PANTHER" id="PTHR43826">
    <property type="entry name" value="GLUCOSE-6-PHOSPHATE EXCHANGER SLC37A4"/>
    <property type="match status" value="1"/>
</dbReference>
<feature type="transmembrane region" description="Helical" evidence="6">
    <location>
        <begin position="33"/>
        <end position="57"/>
    </location>
</feature>
<keyword evidence="9" id="KW-1185">Reference proteome</keyword>
<dbReference type="Pfam" id="PF07690">
    <property type="entry name" value="MFS_1"/>
    <property type="match status" value="1"/>
</dbReference>
<feature type="compositionally biased region" description="Basic and acidic residues" evidence="5">
    <location>
        <begin position="556"/>
        <end position="571"/>
    </location>
</feature>
<reference evidence="8 9" key="1">
    <citation type="submission" date="2014-11" db="EMBL/GenBank/DDBJ databases">
        <authorList>
            <person name="Zhu J."/>
            <person name="Qi W."/>
            <person name="Song R."/>
        </authorList>
    </citation>
    <scope>NUCLEOTIDE SEQUENCE [LARGE SCALE GENOMIC DNA]</scope>
</reference>
<keyword evidence="4 6" id="KW-0472">Membrane</keyword>
<dbReference type="AlphaFoldDB" id="A0A0G4GLH6"/>
<feature type="transmembrane region" description="Helical" evidence="6">
    <location>
        <begin position="69"/>
        <end position="91"/>
    </location>
</feature>
<evidence type="ECO:0000313" key="8">
    <source>
        <dbReference type="EMBL" id="CEM30969.1"/>
    </source>
</evidence>
<evidence type="ECO:0000256" key="6">
    <source>
        <dbReference type="SAM" id="Phobius"/>
    </source>
</evidence>
<name>A0A0G4GLH6_VITBC</name>
<organism evidence="8 9">
    <name type="scientific">Vitrella brassicaformis (strain CCMP3155)</name>
    <dbReference type="NCBI Taxonomy" id="1169540"/>
    <lineage>
        <taxon>Eukaryota</taxon>
        <taxon>Sar</taxon>
        <taxon>Alveolata</taxon>
        <taxon>Colpodellida</taxon>
        <taxon>Vitrellaceae</taxon>
        <taxon>Vitrella</taxon>
    </lineage>
</organism>
<dbReference type="InterPro" id="IPR011701">
    <property type="entry name" value="MFS"/>
</dbReference>
<feature type="transmembrane region" description="Helical" evidence="6">
    <location>
        <begin position="194"/>
        <end position="213"/>
    </location>
</feature>
<keyword evidence="3 6" id="KW-1133">Transmembrane helix</keyword>
<feature type="transmembrane region" description="Helical" evidence="6">
    <location>
        <begin position="432"/>
        <end position="455"/>
    </location>
</feature>
<dbReference type="GO" id="GO:0061513">
    <property type="term" value="F:glucose 6-phosphate:phosphate antiporter activity"/>
    <property type="evidence" value="ECO:0007669"/>
    <property type="project" value="TreeGrafter"/>
</dbReference>
<feature type="transmembrane region" description="Helical" evidence="6">
    <location>
        <begin position="340"/>
        <end position="360"/>
    </location>
</feature>
<dbReference type="SUPFAM" id="SSF103473">
    <property type="entry name" value="MFS general substrate transporter"/>
    <property type="match status" value="1"/>
</dbReference>
<dbReference type="GO" id="GO:0012505">
    <property type="term" value="C:endomembrane system"/>
    <property type="evidence" value="ECO:0007669"/>
    <property type="project" value="UniProtKB-SubCell"/>
</dbReference>
<feature type="compositionally biased region" description="Basic residues" evidence="5">
    <location>
        <begin position="462"/>
        <end position="476"/>
    </location>
</feature>
<feature type="transmembrane region" description="Helical" evidence="6">
    <location>
        <begin position="103"/>
        <end position="122"/>
    </location>
</feature>
<sequence length="726" mass="79202">MLSERLAPVDHRALLPPVRRRSLRSLVFDERPLMVLGVLLLCCIAYLGKCLCVSNLFAMEVIVEREAPITHQQLAVLFIGFSIAATVGRLAATMAIDALGSRVTLFIAAVGYTMCTVGFAYIDSWPWRLALWSVNGVFAQGWAWPAVVGMCGNWLPMEYLMIFMSYVSLTPHVGDALVRLVLGFFMPYYTWKHIFYACAATAGVVALPVVLFVKSAPQEDHETSFQLSRIMEEKQPLVDRLKAMAKRKGLWALCLTSGCLTGIANLFTSYSVSLLAHSHCYDVFYHHKKHGGHESFADCVADPGTNALLSRASAVYPLMGVVSVVAFVQLASRLPRTGRAFLLMGFQTACAVVLTLMVIFWKNMSYWYIVVALAALGLTILGPARMTTDQFAIEAGGRKLKGTAMLLVGVMDNLCMVLTFVVKGYLGPRWQAMLAFCVLTMLLSIYATHLLERALDLKTSSKRKRNRSLQKKRQRFSARMAGPPSAFAGRSRLFSPTLRRITEVDESSSQGKSSRKTVSAKPDVDEPEDGGEGSGDVAVPVPVPVPVPAATATAQQRRERDEKEAEWDVVREQLWATAGPRVAGSPPPSVAGSHRSSVSNKPSDISGSPDTSQRRVAPADELSHTAAAAAGEESRSLTVGDDGSIGGPGAEGEGEGELEGEGETEGEEGDDFFEESAADADAEGFMEAEVDADQRYDGESPEEREMRMISLHRRTMYHMSLHDPIV</sequence>
<feature type="transmembrane region" description="Helical" evidence="6">
    <location>
        <begin position="308"/>
        <end position="328"/>
    </location>
</feature>
<gene>
    <name evidence="8" type="ORF">Vbra_18241</name>
</gene>
<dbReference type="VEuPathDB" id="CryptoDB:Vbra_18241"/>
<accession>A0A0G4GLH6</accession>
<feature type="region of interest" description="Disordered" evidence="5">
    <location>
        <begin position="462"/>
        <end position="705"/>
    </location>
</feature>
<dbReference type="CDD" id="cd06174">
    <property type="entry name" value="MFS"/>
    <property type="match status" value="1"/>
</dbReference>
<feature type="transmembrane region" description="Helical" evidence="6">
    <location>
        <begin position="404"/>
        <end position="426"/>
    </location>
</feature>
<dbReference type="Gene3D" id="1.20.1250.20">
    <property type="entry name" value="MFS general substrate transporter like domains"/>
    <property type="match status" value="2"/>
</dbReference>